<feature type="region of interest" description="Disordered" evidence="5">
    <location>
        <begin position="285"/>
        <end position="311"/>
    </location>
</feature>
<evidence type="ECO:0000256" key="2">
    <source>
        <dbReference type="ARBA" id="ARBA00023015"/>
    </source>
</evidence>
<dbReference type="GO" id="GO:0003700">
    <property type="term" value="F:DNA-binding transcription factor activity"/>
    <property type="evidence" value="ECO:0007669"/>
    <property type="project" value="InterPro"/>
</dbReference>
<dbReference type="InterPro" id="IPR005119">
    <property type="entry name" value="LysR_subst-bd"/>
</dbReference>
<feature type="domain" description="HTH lysR-type" evidence="6">
    <location>
        <begin position="6"/>
        <end position="63"/>
    </location>
</feature>
<evidence type="ECO:0000256" key="1">
    <source>
        <dbReference type="ARBA" id="ARBA00009437"/>
    </source>
</evidence>
<dbReference type="PRINTS" id="PR00039">
    <property type="entry name" value="HTHLYSR"/>
</dbReference>
<dbReference type="Pfam" id="PF03466">
    <property type="entry name" value="LysR_substrate"/>
    <property type="match status" value="1"/>
</dbReference>
<reference evidence="7 8" key="1">
    <citation type="submission" date="2014-02" db="EMBL/GenBank/DDBJ databases">
        <title>The small core and large imbalanced accessory genome model reveals a collaborative survival strategy of Sorangium cellulosum strains in nature.</title>
        <authorList>
            <person name="Han K."/>
            <person name="Peng R."/>
            <person name="Blom J."/>
            <person name="Li Y.-Z."/>
        </authorList>
    </citation>
    <scope>NUCLEOTIDE SEQUENCE [LARGE SCALE GENOMIC DNA]</scope>
    <source>
        <strain evidence="7 8">So0011-07</strain>
    </source>
</reference>
<organism evidence="7 8">
    <name type="scientific">Sorangium cellulosum</name>
    <name type="common">Polyangium cellulosum</name>
    <dbReference type="NCBI Taxonomy" id="56"/>
    <lineage>
        <taxon>Bacteria</taxon>
        <taxon>Pseudomonadati</taxon>
        <taxon>Myxococcota</taxon>
        <taxon>Polyangia</taxon>
        <taxon>Polyangiales</taxon>
        <taxon>Polyangiaceae</taxon>
        <taxon>Sorangium</taxon>
    </lineage>
</organism>
<name>A0A150RZ39_SORCE</name>
<dbReference type="InterPro" id="IPR050389">
    <property type="entry name" value="LysR-type_TF"/>
</dbReference>
<feature type="compositionally biased region" description="Basic residues" evidence="5">
    <location>
        <begin position="299"/>
        <end position="311"/>
    </location>
</feature>
<keyword evidence="2" id="KW-0805">Transcription regulation</keyword>
<dbReference type="Pfam" id="PF00126">
    <property type="entry name" value="HTH_1"/>
    <property type="match status" value="1"/>
</dbReference>
<dbReference type="Gene3D" id="3.40.190.10">
    <property type="entry name" value="Periplasmic binding protein-like II"/>
    <property type="match status" value="2"/>
</dbReference>
<proteinExistence type="inferred from homology"/>
<sequence length="311" mass="34684">MRIEDVDFNGLRALYHLLETRSVTQAARRLGTTQPNMSRSLARLREVFGDPLFVSTGRALEPTPTALALQPDVERALSALRAVFDPMVRQQREDEPLALRVATSDYGTLVVLRPWLVQQLEARPTTTLRVVQSSLEAIGALERGEVDVALVPRVELDGLEQFVFRPIVDDEYVIVTRRGHPLARGRATIERYLACGHVVVGNSVPGFSSVQRALVRLDRARDVRARVPSLLLALSLAAETDLVATLPARIVRASGLPLTTRPIPFEVEPFTLHAAFHPRMTTDPRHRRIRESLFSRPAARGRPRLSRRPSG</sequence>
<dbReference type="InterPro" id="IPR037402">
    <property type="entry name" value="YidZ_PBP2"/>
</dbReference>
<dbReference type="InterPro" id="IPR000847">
    <property type="entry name" value="LysR_HTH_N"/>
</dbReference>
<dbReference type="AlphaFoldDB" id="A0A150RZ39"/>
<dbReference type="PROSITE" id="PS50931">
    <property type="entry name" value="HTH_LYSR"/>
    <property type="match status" value="1"/>
</dbReference>
<evidence type="ECO:0000259" key="6">
    <source>
        <dbReference type="PROSITE" id="PS50931"/>
    </source>
</evidence>
<evidence type="ECO:0000313" key="8">
    <source>
        <dbReference type="Proteomes" id="UP000075635"/>
    </source>
</evidence>
<protein>
    <recommendedName>
        <fullName evidence="6">HTH lysR-type domain-containing protein</fullName>
    </recommendedName>
</protein>
<dbReference type="EMBL" id="JEMB01001704">
    <property type="protein sequence ID" value="KYF85473.1"/>
    <property type="molecule type" value="Genomic_DNA"/>
</dbReference>
<dbReference type="InterPro" id="IPR036390">
    <property type="entry name" value="WH_DNA-bd_sf"/>
</dbReference>
<keyword evidence="4" id="KW-0804">Transcription</keyword>
<dbReference type="GO" id="GO:0003677">
    <property type="term" value="F:DNA binding"/>
    <property type="evidence" value="ECO:0007669"/>
    <property type="project" value="UniProtKB-KW"/>
</dbReference>
<gene>
    <name evidence="7" type="ORF">BE17_20300</name>
</gene>
<dbReference type="Gene3D" id="1.10.10.10">
    <property type="entry name" value="Winged helix-like DNA-binding domain superfamily/Winged helix DNA-binding domain"/>
    <property type="match status" value="1"/>
</dbReference>
<evidence type="ECO:0000256" key="3">
    <source>
        <dbReference type="ARBA" id="ARBA00023125"/>
    </source>
</evidence>
<evidence type="ECO:0000256" key="4">
    <source>
        <dbReference type="ARBA" id="ARBA00023163"/>
    </source>
</evidence>
<dbReference type="SUPFAM" id="SSF46785">
    <property type="entry name" value="Winged helix' DNA-binding domain"/>
    <property type="match status" value="1"/>
</dbReference>
<dbReference type="CDD" id="cd08417">
    <property type="entry name" value="PBP2_Nitroaromatics_like"/>
    <property type="match status" value="1"/>
</dbReference>
<dbReference type="InterPro" id="IPR036388">
    <property type="entry name" value="WH-like_DNA-bd_sf"/>
</dbReference>
<comment type="similarity">
    <text evidence="1">Belongs to the LysR transcriptional regulatory family.</text>
</comment>
<dbReference type="PANTHER" id="PTHR30118:SF15">
    <property type="entry name" value="TRANSCRIPTIONAL REGULATORY PROTEIN"/>
    <property type="match status" value="1"/>
</dbReference>
<comment type="caution">
    <text evidence="7">The sequence shown here is derived from an EMBL/GenBank/DDBJ whole genome shotgun (WGS) entry which is preliminary data.</text>
</comment>
<dbReference type="SUPFAM" id="SSF53850">
    <property type="entry name" value="Periplasmic binding protein-like II"/>
    <property type="match status" value="1"/>
</dbReference>
<dbReference type="Proteomes" id="UP000075635">
    <property type="component" value="Unassembled WGS sequence"/>
</dbReference>
<accession>A0A150RZ39</accession>
<evidence type="ECO:0000313" key="7">
    <source>
        <dbReference type="EMBL" id="KYF85473.1"/>
    </source>
</evidence>
<dbReference type="PANTHER" id="PTHR30118">
    <property type="entry name" value="HTH-TYPE TRANSCRIPTIONAL REGULATOR LEUO-RELATED"/>
    <property type="match status" value="1"/>
</dbReference>
<keyword evidence="3" id="KW-0238">DNA-binding</keyword>
<evidence type="ECO:0000256" key="5">
    <source>
        <dbReference type="SAM" id="MobiDB-lite"/>
    </source>
</evidence>